<dbReference type="InterPro" id="IPR018247">
    <property type="entry name" value="EF_Hand_1_Ca_BS"/>
</dbReference>
<feature type="transmembrane region" description="Helical" evidence="1">
    <location>
        <begin position="44"/>
        <end position="61"/>
    </location>
</feature>
<dbReference type="PROSITE" id="PS00018">
    <property type="entry name" value="EF_HAND_1"/>
    <property type="match status" value="1"/>
</dbReference>
<dbReference type="Pfam" id="PF03703">
    <property type="entry name" value="bPH_2"/>
    <property type="match status" value="1"/>
</dbReference>
<keyword evidence="4" id="KW-1185">Reference proteome</keyword>
<feature type="domain" description="YdbS-like PH" evidence="2">
    <location>
        <begin position="66"/>
        <end position="140"/>
    </location>
</feature>
<name>A0ABP9USG5_9BACT</name>
<keyword evidence="1" id="KW-1133">Transmembrane helix</keyword>
<comment type="caution">
    <text evidence="3">The sequence shown here is derived from an EMBL/GenBank/DDBJ whole genome shotgun (WGS) entry which is preliminary data.</text>
</comment>
<evidence type="ECO:0000256" key="1">
    <source>
        <dbReference type="SAM" id="Phobius"/>
    </source>
</evidence>
<dbReference type="Proteomes" id="UP001476282">
    <property type="component" value="Unassembled WGS sequence"/>
</dbReference>
<reference evidence="3 4" key="1">
    <citation type="submission" date="2024-02" db="EMBL/GenBank/DDBJ databases">
        <title>Haloferula sargassicola NBRC 104335.</title>
        <authorList>
            <person name="Ichikawa N."/>
            <person name="Katano-Makiyama Y."/>
            <person name="Hidaka K."/>
        </authorList>
    </citation>
    <scope>NUCLEOTIDE SEQUENCE [LARGE SCALE GENOMIC DNA]</scope>
    <source>
        <strain evidence="3 4">NBRC 104335</strain>
    </source>
</reference>
<evidence type="ECO:0000259" key="2">
    <source>
        <dbReference type="Pfam" id="PF03703"/>
    </source>
</evidence>
<proteinExistence type="predicted"/>
<dbReference type="InterPro" id="IPR005182">
    <property type="entry name" value="YdbS-like_PH"/>
</dbReference>
<accession>A0ABP9USG5</accession>
<sequence>MVPGMTEEILWKGRPSQWLNLGKYLAGLIGVAGIAVAGMFSFPLIWAAAVLPLAWMVWVCLQTRCRVYELTTERLRLYDGVFNQTIDEVELYRVKDTTMERPFWFRMFGLSNLHLDTSDRSHPQVTIKAVPDGIDLRETLRKQVEYWRDRKRVREVDFDEGGELEGGDLLT</sequence>
<dbReference type="EMBL" id="BAABRI010000016">
    <property type="protein sequence ID" value="GAA5483622.1"/>
    <property type="molecule type" value="Genomic_DNA"/>
</dbReference>
<feature type="transmembrane region" description="Helical" evidence="1">
    <location>
        <begin position="21"/>
        <end position="38"/>
    </location>
</feature>
<organism evidence="3 4">
    <name type="scientific">Haloferula sargassicola</name>
    <dbReference type="NCBI Taxonomy" id="490096"/>
    <lineage>
        <taxon>Bacteria</taxon>
        <taxon>Pseudomonadati</taxon>
        <taxon>Verrucomicrobiota</taxon>
        <taxon>Verrucomicrobiia</taxon>
        <taxon>Verrucomicrobiales</taxon>
        <taxon>Verrucomicrobiaceae</taxon>
        <taxon>Haloferula</taxon>
    </lineage>
</organism>
<gene>
    <name evidence="3" type="ORF">Hsar01_02856</name>
</gene>
<evidence type="ECO:0000313" key="4">
    <source>
        <dbReference type="Proteomes" id="UP001476282"/>
    </source>
</evidence>
<evidence type="ECO:0000313" key="3">
    <source>
        <dbReference type="EMBL" id="GAA5483622.1"/>
    </source>
</evidence>
<keyword evidence="1" id="KW-0812">Transmembrane</keyword>
<keyword evidence="1" id="KW-0472">Membrane</keyword>
<protein>
    <recommendedName>
        <fullName evidence="2">YdbS-like PH domain-containing protein</fullName>
    </recommendedName>
</protein>